<accession>A0AAV5B401</accession>
<evidence type="ECO:0000259" key="6">
    <source>
        <dbReference type="PROSITE" id="PS50850"/>
    </source>
</evidence>
<evidence type="ECO:0000256" key="2">
    <source>
        <dbReference type="ARBA" id="ARBA00022692"/>
    </source>
</evidence>
<dbReference type="Proteomes" id="UP001055025">
    <property type="component" value="Unassembled WGS sequence"/>
</dbReference>
<dbReference type="AlphaFoldDB" id="A0AAV5B401"/>
<evidence type="ECO:0000313" key="8">
    <source>
        <dbReference type="Proteomes" id="UP001055025"/>
    </source>
</evidence>
<organism evidence="7 8">
    <name type="scientific">Granulimonas faecalis</name>
    <dbReference type="NCBI Taxonomy" id="2894155"/>
    <lineage>
        <taxon>Bacteria</taxon>
        <taxon>Bacillati</taxon>
        <taxon>Actinomycetota</taxon>
        <taxon>Coriobacteriia</taxon>
        <taxon>Coriobacteriales</taxon>
        <taxon>Kribbibacteriaceae</taxon>
        <taxon>Granulimonas</taxon>
    </lineage>
</organism>
<dbReference type="SUPFAM" id="SSF103473">
    <property type="entry name" value="MFS general substrate transporter"/>
    <property type="match status" value="1"/>
</dbReference>
<feature type="transmembrane region" description="Helical" evidence="5">
    <location>
        <begin position="403"/>
        <end position="424"/>
    </location>
</feature>
<keyword evidence="3 5" id="KW-1133">Transmembrane helix</keyword>
<dbReference type="PROSITE" id="PS50850">
    <property type="entry name" value="MFS"/>
    <property type="match status" value="1"/>
</dbReference>
<keyword evidence="8" id="KW-1185">Reference proteome</keyword>
<keyword evidence="4 5" id="KW-0472">Membrane</keyword>
<dbReference type="PANTHER" id="PTHR23531">
    <property type="entry name" value="QUINOLENE RESISTANCE PROTEIN NORA"/>
    <property type="match status" value="1"/>
</dbReference>
<evidence type="ECO:0000256" key="4">
    <source>
        <dbReference type="ARBA" id="ARBA00023136"/>
    </source>
</evidence>
<dbReference type="EMBL" id="BQKC01000001">
    <property type="protein sequence ID" value="GJM55992.1"/>
    <property type="molecule type" value="Genomic_DNA"/>
</dbReference>
<evidence type="ECO:0000256" key="5">
    <source>
        <dbReference type="SAM" id="Phobius"/>
    </source>
</evidence>
<proteinExistence type="predicted"/>
<gene>
    <name evidence="7" type="ORF">ATOP_16470</name>
</gene>
<dbReference type="InterPro" id="IPR011701">
    <property type="entry name" value="MFS"/>
</dbReference>
<feature type="transmembrane region" description="Helical" evidence="5">
    <location>
        <begin position="183"/>
        <end position="201"/>
    </location>
</feature>
<feature type="transmembrane region" description="Helical" evidence="5">
    <location>
        <begin position="253"/>
        <end position="274"/>
    </location>
</feature>
<dbReference type="GO" id="GO:0022857">
    <property type="term" value="F:transmembrane transporter activity"/>
    <property type="evidence" value="ECO:0007669"/>
    <property type="project" value="InterPro"/>
</dbReference>
<evidence type="ECO:0000313" key="7">
    <source>
        <dbReference type="EMBL" id="GJM55992.1"/>
    </source>
</evidence>
<dbReference type="Pfam" id="PF07690">
    <property type="entry name" value="MFS_1"/>
    <property type="match status" value="2"/>
</dbReference>
<dbReference type="GO" id="GO:0005886">
    <property type="term" value="C:plasma membrane"/>
    <property type="evidence" value="ECO:0007669"/>
    <property type="project" value="UniProtKB-SubCell"/>
</dbReference>
<reference evidence="7" key="1">
    <citation type="journal article" date="2022" name="Int. J. Syst. Evol. Microbiol.">
        <title>Granulimonas faecalis gen. nov., sp. nov., and Leptogranulimonas caecicola gen. nov., sp. nov., novel lactate-producing Atopobiaceae bacteria isolated from mouse intestines, and an emended description of the family Atopobiaceae.</title>
        <authorList>
            <person name="Morinaga K."/>
            <person name="Kusada H."/>
            <person name="Sakamoto S."/>
            <person name="Murakami T."/>
            <person name="Toyoda A."/>
            <person name="Mori H."/>
            <person name="Meng X.Y."/>
            <person name="Takashino M."/>
            <person name="Murotomi K."/>
            <person name="Tamaki H."/>
        </authorList>
    </citation>
    <scope>NUCLEOTIDE SEQUENCE</scope>
    <source>
        <strain evidence="7">OPF53</strain>
    </source>
</reference>
<protein>
    <submittedName>
        <fullName evidence="7">MFS transporter</fullName>
    </submittedName>
</protein>
<dbReference type="PANTHER" id="PTHR23531:SF1">
    <property type="entry name" value="QUINOLENE RESISTANCE PROTEIN NORA"/>
    <property type="match status" value="1"/>
</dbReference>
<dbReference type="RefSeq" id="WP_251173782.1">
    <property type="nucleotide sequence ID" value="NZ_BQKC01000001.1"/>
</dbReference>
<dbReference type="InterPro" id="IPR020846">
    <property type="entry name" value="MFS_dom"/>
</dbReference>
<feature type="transmembrane region" description="Helical" evidence="5">
    <location>
        <begin position="313"/>
        <end position="335"/>
    </location>
</feature>
<feature type="transmembrane region" description="Helical" evidence="5">
    <location>
        <begin position="374"/>
        <end position="397"/>
    </location>
</feature>
<feature type="transmembrane region" description="Helical" evidence="5">
    <location>
        <begin position="29"/>
        <end position="50"/>
    </location>
</feature>
<keyword evidence="2 5" id="KW-0812">Transmembrane</keyword>
<feature type="transmembrane region" description="Helical" evidence="5">
    <location>
        <begin position="155"/>
        <end position="177"/>
    </location>
</feature>
<feature type="transmembrane region" description="Helical" evidence="5">
    <location>
        <begin position="341"/>
        <end position="362"/>
    </location>
</feature>
<comment type="caution">
    <text evidence="7">The sequence shown here is derived from an EMBL/GenBank/DDBJ whole genome shotgun (WGS) entry which is preliminary data.</text>
</comment>
<evidence type="ECO:0000256" key="1">
    <source>
        <dbReference type="ARBA" id="ARBA00004651"/>
    </source>
</evidence>
<evidence type="ECO:0000256" key="3">
    <source>
        <dbReference type="ARBA" id="ARBA00022989"/>
    </source>
</evidence>
<feature type="transmembrane region" description="Helical" evidence="5">
    <location>
        <begin position="62"/>
        <end position="82"/>
    </location>
</feature>
<feature type="transmembrane region" description="Helical" evidence="5">
    <location>
        <begin position="280"/>
        <end position="301"/>
    </location>
</feature>
<feature type="transmembrane region" description="Helical" evidence="5">
    <location>
        <begin position="94"/>
        <end position="113"/>
    </location>
</feature>
<sequence>MLPSVSHVLALPRLQNAATRQEPILTRSFALGFVASFALRANLFVLSVVMCAYCMDRYGADVASASAACGIFTIGCLAARFLGGPATDRLGLRATTLAGLGLTCASSLLYLAAGTLDAILAIRLVHGLCYGVASTTVTSIASADLPERRHGEGMGYFMLSVTLASAVGPLLGMVLSAGPASDLLFMVAAGLAAVAMAATALTGPLPADEAREATALEDVDSLEPGASSVDFDPAGVRLLATPRPLARFLECSALPVGAVAFVGYLIYGAVSTYLDPFASQAGLMGAASVFFVVYALTMLATRPMTAKLLDTRGPAPLLVPGFVAMGAGIVVMGMAANGAALLAAAALIGYGMGAIQPTGLAMATRHLDRSRYTVANATFYMMGDLACGVAPVIFGLIVPMVGYRGLFCGLVLVAAAGVALFEGLHRKRLV</sequence>
<name>A0AAV5B401_9ACTN</name>
<dbReference type="InterPro" id="IPR036259">
    <property type="entry name" value="MFS_trans_sf"/>
</dbReference>
<feature type="domain" description="Major facilitator superfamily (MFS) profile" evidence="6">
    <location>
        <begin position="28"/>
        <end position="430"/>
    </location>
</feature>
<dbReference type="Gene3D" id="1.20.1250.20">
    <property type="entry name" value="MFS general substrate transporter like domains"/>
    <property type="match status" value="1"/>
</dbReference>
<comment type="subcellular location">
    <subcellularLocation>
        <location evidence="1">Cell membrane</location>
        <topology evidence="1">Multi-pass membrane protein</topology>
    </subcellularLocation>
</comment>
<dbReference type="InterPro" id="IPR052714">
    <property type="entry name" value="MFS_Exporter"/>
</dbReference>